<feature type="signal peptide" evidence="2">
    <location>
        <begin position="1"/>
        <end position="15"/>
    </location>
</feature>
<dbReference type="Proteomes" id="UP000256690">
    <property type="component" value="Unassembled WGS sequence"/>
</dbReference>
<keyword evidence="1" id="KW-1133">Transmembrane helix</keyword>
<evidence type="ECO:0000313" key="3">
    <source>
        <dbReference type="EMBL" id="RDW86240.1"/>
    </source>
</evidence>
<dbReference type="EMBL" id="PVWQ01000003">
    <property type="protein sequence ID" value="RDW86240.1"/>
    <property type="molecule type" value="Genomic_DNA"/>
</dbReference>
<dbReference type="RefSeq" id="XP_026605764.1">
    <property type="nucleotide sequence ID" value="XM_026744898.1"/>
</dbReference>
<evidence type="ECO:0000313" key="4">
    <source>
        <dbReference type="Proteomes" id="UP000256690"/>
    </source>
</evidence>
<evidence type="ECO:0000256" key="2">
    <source>
        <dbReference type="SAM" id="SignalP"/>
    </source>
</evidence>
<feature type="chain" id="PRO_5017659855" evidence="2">
    <location>
        <begin position="16"/>
        <end position="184"/>
    </location>
</feature>
<evidence type="ECO:0000256" key="1">
    <source>
        <dbReference type="SAM" id="Phobius"/>
    </source>
</evidence>
<name>A0A3D8SIT5_9EURO</name>
<dbReference type="GeneID" id="38113252"/>
<sequence length="184" mass="21298">MKSFTLLTFAPLVLSLAIPSTNTNARSNALDLTSPIQQPLLENKDAYANAESAESAESKRGFGLRINHGTFIPMDRNRSLAQPPNATITYIDALHAEQEPYRRLERYAGALFALVLLLLIPITLMIVEVAECLLRSISVEEFPERGREKERVESLQDREEWVLRRLQREVKIERSRRWWRWSRH</sequence>
<comment type="caution">
    <text evidence="3">The sequence shown here is derived from an EMBL/GenBank/DDBJ whole genome shotgun (WGS) entry which is preliminary data.</text>
</comment>
<feature type="transmembrane region" description="Helical" evidence="1">
    <location>
        <begin position="107"/>
        <end position="127"/>
    </location>
</feature>
<keyword evidence="1" id="KW-0812">Transmembrane</keyword>
<keyword evidence="2" id="KW-0732">Signal</keyword>
<protein>
    <submittedName>
        <fullName evidence="3">Uncharacterized protein</fullName>
    </submittedName>
</protein>
<dbReference type="AlphaFoldDB" id="A0A3D8SIT5"/>
<accession>A0A3D8SIT5</accession>
<reference evidence="3 4" key="1">
    <citation type="journal article" date="2018" name="IMA Fungus">
        <title>IMA Genome-F 9: Draft genome sequence of Annulohypoxylon stygium, Aspergillus mulundensis, Berkeleyomyces basicola (syn. Thielaviopsis basicola), Ceratocystis smalleyi, two Cercospora beticola strains, Coleophoma cylindrospora, Fusarium fracticaudum, Phialophora cf. hyalina, and Morchella septimelata.</title>
        <authorList>
            <person name="Wingfield B.D."/>
            <person name="Bills G.F."/>
            <person name="Dong Y."/>
            <person name="Huang W."/>
            <person name="Nel W.J."/>
            <person name="Swalarsk-Parry B.S."/>
            <person name="Vaghefi N."/>
            <person name="Wilken P.M."/>
            <person name="An Z."/>
            <person name="de Beer Z.W."/>
            <person name="De Vos L."/>
            <person name="Chen L."/>
            <person name="Duong T.A."/>
            <person name="Gao Y."/>
            <person name="Hammerbacher A."/>
            <person name="Kikkert J.R."/>
            <person name="Li Y."/>
            <person name="Li H."/>
            <person name="Li K."/>
            <person name="Li Q."/>
            <person name="Liu X."/>
            <person name="Ma X."/>
            <person name="Naidoo K."/>
            <person name="Pethybridge S.J."/>
            <person name="Sun J."/>
            <person name="Steenkamp E.T."/>
            <person name="van der Nest M.A."/>
            <person name="van Wyk S."/>
            <person name="Wingfield M.J."/>
            <person name="Xiong C."/>
            <person name="Yue Q."/>
            <person name="Zhang X."/>
        </authorList>
    </citation>
    <scope>NUCLEOTIDE SEQUENCE [LARGE SCALE GENOMIC DNA]</scope>
    <source>
        <strain evidence="3 4">DSM 5745</strain>
    </source>
</reference>
<proteinExistence type="predicted"/>
<dbReference type="OrthoDB" id="4499969at2759"/>
<keyword evidence="1" id="KW-0472">Membrane</keyword>
<organism evidence="3 4">
    <name type="scientific">Aspergillus mulundensis</name>
    <dbReference type="NCBI Taxonomy" id="1810919"/>
    <lineage>
        <taxon>Eukaryota</taxon>
        <taxon>Fungi</taxon>
        <taxon>Dikarya</taxon>
        <taxon>Ascomycota</taxon>
        <taxon>Pezizomycotina</taxon>
        <taxon>Eurotiomycetes</taxon>
        <taxon>Eurotiomycetidae</taxon>
        <taxon>Eurotiales</taxon>
        <taxon>Aspergillaceae</taxon>
        <taxon>Aspergillus</taxon>
        <taxon>Aspergillus subgen. Nidulantes</taxon>
    </lineage>
</organism>
<gene>
    <name evidence="3" type="ORF">DSM5745_02882</name>
</gene>
<keyword evidence="4" id="KW-1185">Reference proteome</keyword>